<dbReference type="InterPro" id="IPR032806">
    <property type="entry name" value="YbfD_N"/>
</dbReference>
<protein>
    <submittedName>
        <fullName evidence="3">Transposase</fullName>
    </submittedName>
</protein>
<evidence type="ECO:0000259" key="2">
    <source>
        <dbReference type="Pfam" id="PF13808"/>
    </source>
</evidence>
<reference evidence="3 4" key="1">
    <citation type="submission" date="2016-06" db="EMBL/GenBank/DDBJ databases">
        <title>Adaptive Radiation by Waves of Gene Transfer Leads to Fine-Scale Resource Partitioning in Marine Microbes.</title>
        <authorList>
            <person name="Hehemann J.-H."/>
            <person name="Arevalo P."/>
            <person name="Datta M.S."/>
            <person name="Yu X."/>
            <person name="Corzett C."/>
            <person name="Henschel A."/>
            <person name="Preheim S.P."/>
            <person name="Timberlake S."/>
            <person name="Alm E.J."/>
            <person name="Polz M.F."/>
        </authorList>
    </citation>
    <scope>NUCLEOTIDE SEQUENCE [LARGE SCALE GENOMIC DNA]</scope>
    <source>
        <strain evidence="3 4">FF50</strain>
    </source>
</reference>
<dbReference type="InterPro" id="IPR002559">
    <property type="entry name" value="Transposase_11"/>
</dbReference>
<dbReference type="Proteomes" id="UP000092018">
    <property type="component" value="Chromosome 1"/>
</dbReference>
<sequence length="371" mass="42091">MSDIFTKHFSSLVDPRQSAKVSYPLFDVLFLTVCAVITGAEGWEDIEDFGRAHLGWLQEKGLFEQGLPVHDTIARVISRLDAEQFQLCFTRWVNSLCEVTEERFIAIDGKALRSSYDRNSRTSTIHMVSAFCAQNKLVLGQVKAEKKSNEITAIPELLRVLDLKGCLITIDAMGCQKEVAETIVNNGGDYLLAVKGNQKKLFHAIKSEFSALEDDLKESPLEQQHGRLEIREYRVIPAPKTEPFNDWSGIESIGQAISFRYDKTGKKCSLEYRYYISSKELNEETFATGVKEHWGIENSLHWVLDTAFNEDACQIYRENAAQVLAVVRHMAVNMLRSDTTRKASIRRKTKMAAMEISYLEQILASMVSDEQ</sequence>
<evidence type="ECO:0000259" key="1">
    <source>
        <dbReference type="Pfam" id="PF01609"/>
    </source>
</evidence>
<feature type="domain" description="H repeat-associated protein N-terminal" evidence="2">
    <location>
        <begin position="7"/>
        <end position="93"/>
    </location>
</feature>
<dbReference type="PANTHER" id="PTHR30298">
    <property type="entry name" value="H REPEAT-ASSOCIATED PREDICTED TRANSPOSASE"/>
    <property type="match status" value="1"/>
</dbReference>
<dbReference type="EMBL" id="CP016177">
    <property type="protein sequence ID" value="ANO32413.1"/>
    <property type="molecule type" value="Genomic_DNA"/>
</dbReference>
<evidence type="ECO:0000313" key="4">
    <source>
        <dbReference type="Proteomes" id="UP000092018"/>
    </source>
</evidence>
<name>A0AAN0XTN5_9VIBR</name>
<organism evidence="3 4">
    <name type="scientific">Vibrio breoganii</name>
    <dbReference type="NCBI Taxonomy" id="553239"/>
    <lineage>
        <taxon>Bacteria</taxon>
        <taxon>Pseudomonadati</taxon>
        <taxon>Pseudomonadota</taxon>
        <taxon>Gammaproteobacteria</taxon>
        <taxon>Vibrionales</taxon>
        <taxon>Vibrionaceae</taxon>
        <taxon>Vibrio</taxon>
    </lineage>
</organism>
<feature type="domain" description="Transposase IS4-like" evidence="1">
    <location>
        <begin position="102"/>
        <end position="334"/>
    </location>
</feature>
<dbReference type="InterPro" id="IPR047647">
    <property type="entry name" value="ISAs1_transpos"/>
</dbReference>
<dbReference type="InterPro" id="IPR051698">
    <property type="entry name" value="Transposase_11-like"/>
</dbReference>
<dbReference type="PANTHER" id="PTHR30298:SF0">
    <property type="entry name" value="PROTEIN YBFL-RELATED"/>
    <property type="match status" value="1"/>
</dbReference>
<dbReference type="GO" id="GO:0003677">
    <property type="term" value="F:DNA binding"/>
    <property type="evidence" value="ECO:0007669"/>
    <property type="project" value="InterPro"/>
</dbReference>
<dbReference type="Pfam" id="PF01609">
    <property type="entry name" value="DDE_Tnp_1"/>
    <property type="match status" value="1"/>
</dbReference>
<dbReference type="GO" id="GO:0006313">
    <property type="term" value="P:DNA transposition"/>
    <property type="evidence" value="ECO:0007669"/>
    <property type="project" value="InterPro"/>
</dbReference>
<accession>A0AAN0XTN5</accession>
<evidence type="ECO:0000313" key="3">
    <source>
        <dbReference type="EMBL" id="ANO32413.1"/>
    </source>
</evidence>
<dbReference type="Pfam" id="PF13808">
    <property type="entry name" value="DDE_Tnp_1_assoc"/>
    <property type="match status" value="1"/>
</dbReference>
<dbReference type="GO" id="GO:0004803">
    <property type="term" value="F:transposase activity"/>
    <property type="evidence" value="ECO:0007669"/>
    <property type="project" value="InterPro"/>
</dbReference>
<gene>
    <name evidence="3" type="ORF">A6E01_04010</name>
</gene>
<dbReference type="KEGG" id="vbr:A6E01_04010"/>
<dbReference type="NCBIfam" id="NF033564">
    <property type="entry name" value="transpos_ISAs1"/>
    <property type="match status" value="1"/>
</dbReference>
<dbReference type="AlphaFoldDB" id="A0AAN0XTN5"/>
<proteinExistence type="predicted"/>
<dbReference type="RefSeq" id="WP_065209616.1">
    <property type="nucleotide sequence ID" value="NZ_CP016177.1"/>
</dbReference>